<dbReference type="OrthoDB" id="5242161at2"/>
<dbReference type="InterPro" id="IPR005754">
    <property type="entry name" value="Sortase"/>
</dbReference>
<feature type="compositionally biased region" description="Acidic residues" evidence="3">
    <location>
        <begin position="48"/>
        <end position="59"/>
    </location>
</feature>
<feature type="region of interest" description="Disordered" evidence="3">
    <location>
        <begin position="335"/>
        <end position="358"/>
    </location>
</feature>
<name>A0A2I1I7Q0_9ACTO</name>
<dbReference type="NCBIfam" id="TIGR01076">
    <property type="entry name" value="sortase_fam"/>
    <property type="match status" value="1"/>
</dbReference>
<evidence type="ECO:0000256" key="4">
    <source>
        <dbReference type="SAM" id="Phobius"/>
    </source>
</evidence>
<dbReference type="SUPFAM" id="SSF63817">
    <property type="entry name" value="Sortase"/>
    <property type="match status" value="1"/>
</dbReference>
<protein>
    <submittedName>
        <fullName evidence="5">Class C sortase</fullName>
    </submittedName>
</protein>
<dbReference type="Proteomes" id="UP000234545">
    <property type="component" value="Unassembled WGS sequence"/>
</dbReference>
<feature type="transmembrane region" description="Helical" evidence="4">
    <location>
        <begin position="71"/>
        <end position="93"/>
    </location>
</feature>
<keyword evidence="4" id="KW-0472">Membrane</keyword>
<sequence>MTDSRDTNSFEDHEGPERASWWDEMAEGQPESEYHAARGATESAEPSQSEEDHNEADDEVVQRKKEARKRFLPLIFILLGVLCLAYPITSTVWNNHQAKLVSRAYENHVNKQSQELKDSYIKRAREYNDTHTGFPVLDPYLGNVAPDSPEYQEYLNVLDQPSGIIGVVKIPKIQVKLPIRHGTDHDTLNAGAGHMFGSDLPVGGVDRHTVITAHTGLPTSTMFDRLTDLEIGDEFFFEVQDQSFGYRVTRIDVVKPNDPSLLGREKDKDLATLLTCTPYGINSHRLLVTGERIIPTPQSPAVDGPQWSWWMTLFLIAIVISLLIATQVARYTAARRKKEKEEESAEGAEAPDSLAELS</sequence>
<accession>A0A2I1I7Q0</accession>
<dbReference type="Pfam" id="PF04203">
    <property type="entry name" value="Sortase"/>
    <property type="match status" value="1"/>
</dbReference>
<keyword evidence="4" id="KW-1133">Transmembrane helix</keyword>
<keyword evidence="1" id="KW-0378">Hydrolase</keyword>
<gene>
    <name evidence="5" type="ORF">CYJ25_02815</name>
</gene>
<dbReference type="Gene3D" id="2.40.260.10">
    <property type="entry name" value="Sortase"/>
    <property type="match status" value="1"/>
</dbReference>
<evidence type="ECO:0000256" key="3">
    <source>
        <dbReference type="SAM" id="MobiDB-lite"/>
    </source>
</evidence>
<dbReference type="CDD" id="cd05827">
    <property type="entry name" value="Sortase_C"/>
    <property type="match status" value="1"/>
</dbReference>
<keyword evidence="4" id="KW-0812">Transmembrane</keyword>
<feature type="active site" description="Acyl-thioester intermediate" evidence="2">
    <location>
        <position position="276"/>
    </location>
</feature>
<evidence type="ECO:0000256" key="1">
    <source>
        <dbReference type="ARBA" id="ARBA00022801"/>
    </source>
</evidence>
<evidence type="ECO:0000313" key="6">
    <source>
        <dbReference type="Proteomes" id="UP000234545"/>
    </source>
</evidence>
<dbReference type="InterPro" id="IPR023365">
    <property type="entry name" value="Sortase_dom-sf"/>
</dbReference>
<proteinExistence type="predicted"/>
<dbReference type="NCBIfam" id="NF033745">
    <property type="entry name" value="class_C_sortase"/>
    <property type="match status" value="1"/>
</dbReference>
<feature type="region of interest" description="Disordered" evidence="3">
    <location>
        <begin position="1"/>
        <end position="61"/>
    </location>
</feature>
<dbReference type="EMBL" id="PKKJ01000001">
    <property type="protein sequence ID" value="PKY67178.1"/>
    <property type="molecule type" value="Genomic_DNA"/>
</dbReference>
<feature type="transmembrane region" description="Helical" evidence="4">
    <location>
        <begin position="307"/>
        <end position="329"/>
    </location>
</feature>
<feature type="compositionally biased region" description="Basic and acidic residues" evidence="3">
    <location>
        <begin position="1"/>
        <end position="21"/>
    </location>
</feature>
<dbReference type="AlphaFoldDB" id="A0A2I1I7Q0"/>
<organism evidence="5 6">
    <name type="scientific">Schaalia turicensis</name>
    <dbReference type="NCBI Taxonomy" id="131111"/>
    <lineage>
        <taxon>Bacteria</taxon>
        <taxon>Bacillati</taxon>
        <taxon>Actinomycetota</taxon>
        <taxon>Actinomycetes</taxon>
        <taxon>Actinomycetales</taxon>
        <taxon>Actinomycetaceae</taxon>
        <taxon>Schaalia</taxon>
    </lineage>
</organism>
<feature type="active site" description="Proton donor/acceptor" evidence="2">
    <location>
        <position position="214"/>
    </location>
</feature>
<dbReference type="InterPro" id="IPR042002">
    <property type="entry name" value="Sortase_C"/>
</dbReference>
<dbReference type="RefSeq" id="WP_101627652.1">
    <property type="nucleotide sequence ID" value="NZ_PKKJ01000001.1"/>
</dbReference>
<dbReference type="GO" id="GO:0016787">
    <property type="term" value="F:hydrolase activity"/>
    <property type="evidence" value="ECO:0007669"/>
    <property type="project" value="UniProtKB-KW"/>
</dbReference>
<reference evidence="5 6" key="1">
    <citation type="submission" date="2017-12" db="EMBL/GenBank/DDBJ databases">
        <title>Phylogenetic diversity of female urinary microbiome.</title>
        <authorList>
            <person name="Thomas-White K."/>
            <person name="Wolfe A.J."/>
        </authorList>
    </citation>
    <scope>NUCLEOTIDE SEQUENCE [LARGE SCALE GENOMIC DNA]</scope>
    <source>
        <strain evidence="5 6">UMB0250</strain>
    </source>
</reference>
<evidence type="ECO:0000313" key="5">
    <source>
        <dbReference type="EMBL" id="PKY67178.1"/>
    </source>
</evidence>
<evidence type="ECO:0000256" key="2">
    <source>
        <dbReference type="PIRSR" id="PIRSR605754-1"/>
    </source>
</evidence>
<comment type="caution">
    <text evidence="5">The sequence shown here is derived from an EMBL/GenBank/DDBJ whole genome shotgun (WGS) entry which is preliminary data.</text>
</comment>